<feature type="region of interest" description="Disordered" evidence="5">
    <location>
        <begin position="285"/>
        <end position="310"/>
    </location>
</feature>
<dbReference type="InterPro" id="IPR000571">
    <property type="entry name" value="Znf_CCCH"/>
</dbReference>
<evidence type="ECO:0000256" key="3">
    <source>
        <dbReference type="ARBA" id="ARBA00022833"/>
    </source>
</evidence>
<feature type="compositionally biased region" description="Basic and acidic residues" evidence="5">
    <location>
        <begin position="285"/>
        <end position="297"/>
    </location>
</feature>
<dbReference type="EnsemblProtists" id="Phyra38953">
    <property type="protein sequence ID" value="Phyra38953"/>
    <property type="gene ID" value="Phyra38953"/>
</dbReference>
<keyword evidence="8" id="KW-1185">Reference proteome</keyword>
<dbReference type="Proteomes" id="UP000005238">
    <property type="component" value="Unassembled WGS sequence"/>
</dbReference>
<dbReference type="FunCoup" id="H3G4Z2">
    <property type="interactions" value="737"/>
</dbReference>
<dbReference type="VEuPathDB" id="FungiDB:KRP23_13298"/>
<keyword evidence="1 4" id="KW-0479">Metal-binding</keyword>
<dbReference type="HOGENOM" id="CLU_042870_0_0_1"/>
<evidence type="ECO:0000256" key="2">
    <source>
        <dbReference type="ARBA" id="ARBA00022771"/>
    </source>
</evidence>
<dbReference type="Pfam" id="PF16543">
    <property type="entry name" value="DFRP_C"/>
    <property type="match status" value="1"/>
</dbReference>
<evidence type="ECO:0000256" key="5">
    <source>
        <dbReference type="SAM" id="MobiDB-lite"/>
    </source>
</evidence>
<dbReference type="PROSITE" id="PS50103">
    <property type="entry name" value="ZF_C3H1"/>
    <property type="match status" value="1"/>
</dbReference>
<organism evidence="7 8">
    <name type="scientific">Phytophthora ramorum</name>
    <name type="common">Sudden oak death agent</name>
    <dbReference type="NCBI Taxonomy" id="164328"/>
    <lineage>
        <taxon>Eukaryota</taxon>
        <taxon>Sar</taxon>
        <taxon>Stramenopiles</taxon>
        <taxon>Oomycota</taxon>
        <taxon>Peronosporomycetes</taxon>
        <taxon>Peronosporales</taxon>
        <taxon>Peronosporaceae</taxon>
        <taxon>Phytophthora</taxon>
    </lineage>
</organism>
<proteinExistence type="predicted"/>
<dbReference type="InParanoid" id="H3G4Z2"/>
<keyword evidence="3 4" id="KW-0862">Zinc</keyword>
<sequence>MPPKKKAGGPSKKNVEKQKDKTLEDKTFGLKNKKKSKNVQRYIQEVTKQVKGGTTRADRMKEMEAKRKKDAKTEQENLKSLFAASITQPKVRHERLIRPVFSHDLMVGKKAAKIDLYTDARAEKEADQIDTWDLEKLEKVVNEKHHEKNAKQTEIVCKHFLDAIEKSLYGWFWVCPNGGTSCKYRHALPSGYVFKSKKDRELERGNKVAEISIEEIIEQQRAKLGPSGGTPVTEETLAKWKADKRARKQAAEAKRLKEEAKKTGGRGIMSGRALFTYDPTLFRDDADADDERYSVHSDDEEEEEKPSPAVDAAAAVMDKSLYLQDVDDLDSL</sequence>
<feature type="compositionally biased region" description="Basic and acidic residues" evidence="5">
    <location>
        <begin position="13"/>
        <end position="28"/>
    </location>
</feature>
<feature type="zinc finger region" description="C3H1-type" evidence="4">
    <location>
        <begin position="151"/>
        <end position="189"/>
    </location>
</feature>
<dbReference type="eggNOG" id="KOG1763">
    <property type="taxonomic scope" value="Eukaryota"/>
</dbReference>
<feature type="region of interest" description="Disordered" evidence="5">
    <location>
        <begin position="49"/>
        <end position="74"/>
    </location>
</feature>
<evidence type="ECO:0000259" key="6">
    <source>
        <dbReference type="PROSITE" id="PS50103"/>
    </source>
</evidence>
<evidence type="ECO:0000256" key="4">
    <source>
        <dbReference type="PROSITE-ProRule" id="PRU00723"/>
    </source>
</evidence>
<dbReference type="OMA" id="GREMFYF"/>
<dbReference type="AlphaFoldDB" id="H3G4Z2"/>
<dbReference type="GO" id="GO:0002181">
    <property type="term" value="P:cytoplasmic translation"/>
    <property type="evidence" value="ECO:0000318"/>
    <property type="project" value="GO_Central"/>
</dbReference>
<dbReference type="GO" id="GO:0008270">
    <property type="term" value="F:zinc ion binding"/>
    <property type="evidence" value="ECO:0007669"/>
    <property type="project" value="UniProtKB-KW"/>
</dbReference>
<evidence type="ECO:0000313" key="7">
    <source>
        <dbReference type="EnsemblProtists" id="Phyra38953"/>
    </source>
</evidence>
<dbReference type="Gene3D" id="6.20.400.10">
    <property type="match status" value="1"/>
</dbReference>
<reference evidence="8" key="1">
    <citation type="journal article" date="2006" name="Science">
        <title>Phytophthora genome sequences uncover evolutionary origins and mechanisms of pathogenesis.</title>
        <authorList>
            <person name="Tyler B.M."/>
            <person name="Tripathy S."/>
            <person name="Zhang X."/>
            <person name="Dehal P."/>
            <person name="Jiang R.H."/>
            <person name="Aerts A."/>
            <person name="Arredondo F.D."/>
            <person name="Baxter L."/>
            <person name="Bensasson D."/>
            <person name="Beynon J.L."/>
            <person name="Chapman J."/>
            <person name="Damasceno C.M."/>
            <person name="Dorrance A.E."/>
            <person name="Dou D."/>
            <person name="Dickerman A.W."/>
            <person name="Dubchak I.L."/>
            <person name="Garbelotto M."/>
            <person name="Gijzen M."/>
            <person name="Gordon S.G."/>
            <person name="Govers F."/>
            <person name="Grunwald N.J."/>
            <person name="Huang W."/>
            <person name="Ivors K.L."/>
            <person name="Jones R.W."/>
            <person name="Kamoun S."/>
            <person name="Krampis K."/>
            <person name="Lamour K.H."/>
            <person name="Lee M.K."/>
            <person name="McDonald W.H."/>
            <person name="Medina M."/>
            <person name="Meijer H.J."/>
            <person name="Nordberg E.K."/>
            <person name="Maclean D.J."/>
            <person name="Ospina-Giraldo M.D."/>
            <person name="Morris P.F."/>
            <person name="Phuntumart V."/>
            <person name="Putnam N.H."/>
            <person name="Rash S."/>
            <person name="Rose J.K."/>
            <person name="Sakihama Y."/>
            <person name="Salamov A.A."/>
            <person name="Savidor A."/>
            <person name="Scheuring C.F."/>
            <person name="Smith B.M."/>
            <person name="Sobral B.W."/>
            <person name="Terry A."/>
            <person name="Torto-Alalibo T.A."/>
            <person name="Win J."/>
            <person name="Xu Z."/>
            <person name="Zhang H."/>
            <person name="Grigoriev I.V."/>
            <person name="Rokhsar D.S."/>
            <person name="Boore J.L."/>
        </authorList>
    </citation>
    <scope>NUCLEOTIDE SEQUENCE [LARGE SCALE GENOMIC DNA]</scope>
    <source>
        <strain evidence="8">Pr102</strain>
    </source>
</reference>
<name>H3G4Z2_PHYRM</name>
<dbReference type="EMBL" id="DS566007">
    <property type="status" value="NOT_ANNOTATED_CDS"/>
    <property type="molecule type" value="Genomic_DNA"/>
</dbReference>
<keyword evidence="2 4" id="KW-0863">Zinc-finger</keyword>
<feature type="compositionally biased region" description="Basic and acidic residues" evidence="5">
    <location>
        <begin position="56"/>
        <end position="74"/>
    </location>
</feature>
<dbReference type="PANTHER" id="PTHR12681:SF0">
    <property type="entry name" value="ZINC FINGER CCCH DOMAIN-CONTAINING PROTEIN 15"/>
    <property type="match status" value="1"/>
</dbReference>
<protein>
    <recommendedName>
        <fullName evidence="6">C3H1-type domain-containing protein</fullName>
    </recommendedName>
</protein>
<evidence type="ECO:0000256" key="1">
    <source>
        <dbReference type="ARBA" id="ARBA00022723"/>
    </source>
</evidence>
<evidence type="ECO:0000313" key="8">
    <source>
        <dbReference type="Proteomes" id="UP000005238"/>
    </source>
</evidence>
<dbReference type="GO" id="GO:0005829">
    <property type="term" value="C:cytosol"/>
    <property type="evidence" value="ECO:0000318"/>
    <property type="project" value="GO_Central"/>
</dbReference>
<dbReference type="PANTHER" id="PTHR12681">
    <property type="entry name" value="ZINC FINGER-CONTAINING PROTEIN P48ZNF"/>
    <property type="match status" value="1"/>
</dbReference>
<feature type="region of interest" description="Disordered" evidence="5">
    <location>
        <begin position="1"/>
        <end position="31"/>
    </location>
</feature>
<dbReference type="InterPro" id="IPR032378">
    <property type="entry name" value="ZC3H15/TMA46_C"/>
</dbReference>
<dbReference type="STRING" id="164328.H3G4Z2"/>
<accession>H3G4Z2</accession>
<reference evidence="7" key="2">
    <citation type="submission" date="2015-06" db="UniProtKB">
        <authorList>
            <consortium name="EnsemblProtists"/>
        </authorList>
    </citation>
    <scope>IDENTIFICATION</scope>
    <source>
        <strain evidence="7">Pr102</strain>
    </source>
</reference>
<feature type="domain" description="C3H1-type" evidence="6">
    <location>
        <begin position="151"/>
        <end position="189"/>
    </location>
</feature>
<dbReference type="VEuPathDB" id="FungiDB:KRP22_973"/>